<protein>
    <submittedName>
        <fullName evidence="1">Uncharacterized protein</fullName>
    </submittedName>
</protein>
<evidence type="ECO:0000313" key="2">
    <source>
        <dbReference type="Proteomes" id="UP000054995"/>
    </source>
</evidence>
<keyword evidence="2" id="KW-1185">Reference proteome</keyword>
<comment type="caution">
    <text evidence="1">The sequence shown here is derived from an EMBL/GenBank/DDBJ whole genome shotgun (WGS) entry which is preliminary data.</text>
</comment>
<reference evidence="1 2" key="1">
    <citation type="submission" date="2015-01" db="EMBL/GenBank/DDBJ databases">
        <title>Evolution of Trichinella species and genotypes.</title>
        <authorList>
            <person name="Korhonen P.K."/>
            <person name="Edoardo P."/>
            <person name="Giuseppe L.R."/>
            <person name="Gasser R.B."/>
        </authorList>
    </citation>
    <scope>NUCLEOTIDE SEQUENCE [LARGE SCALE GENOMIC DNA]</scope>
    <source>
        <strain evidence="1">ISS470</strain>
    </source>
</reference>
<organism evidence="1 2">
    <name type="scientific">Trichinella pseudospiralis</name>
    <name type="common">Parasitic roundworm</name>
    <dbReference type="NCBI Taxonomy" id="6337"/>
    <lineage>
        <taxon>Eukaryota</taxon>
        <taxon>Metazoa</taxon>
        <taxon>Ecdysozoa</taxon>
        <taxon>Nematoda</taxon>
        <taxon>Enoplea</taxon>
        <taxon>Dorylaimia</taxon>
        <taxon>Trichinellida</taxon>
        <taxon>Trichinellidae</taxon>
        <taxon>Trichinella</taxon>
    </lineage>
</organism>
<name>A0A0V1FF76_TRIPS</name>
<dbReference type="Proteomes" id="UP000054995">
    <property type="component" value="Unassembled WGS sequence"/>
</dbReference>
<gene>
    <name evidence="1" type="ORF">T4D_12891</name>
</gene>
<accession>A0A0V1FF76</accession>
<sequence>MRWEHWCLIQRQAPLFSGYDMSAWQYSLLKTDDAKAIAAIRKLVDLALHLSTVLELYYINNNHLY</sequence>
<evidence type="ECO:0000313" key="1">
    <source>
        <dbReference type="EMBL" id="KRY84715.1"/>
    </source>
</evidence>
<proteinExistence type="predicted"/>
<dbReference type="AlphaFoldDB" id="A0A0V1FF76"/>
<dbReference type="EMBL" id="JYDT01000108">
    <property type="protein sequence ID" value="KRY84715.1"/>
    <property type="molecule type" value="Genomic_DNA"/>
</dbReference>